<sequence>MALDPGTILSVIDLIKQTVALYERIDGLPQQMTNLGRRMESLNIYLVPLEAFVKSKNTASTAYARLFPGQKEELAKLLGNIKLNAEKVHDLFERYEKGILSRSRDLVFRTKWAGQIWFSLVDSSPEKIQTLMDEIEYDRRILNDYLTLMNARAVWERPIAQVPASPAPTRPSGSRKYDILFVDPYNVGRSIVAESLVKLLGQATLKAKLDWRLNLVHSAGFFVRAGSDCVDVIERLNYSYPSFKKPLIAGGALPQDVALDAVFDNKTFEQPFKKTFRNSLSARRSRGLTKDTFKRYDFVIVFTSREHDNATKLKQALGDKYGQEVVAKGKGRVLHLGAYLAASGAPKEIVVPKVTKPGAEGRQQWNAKVSQIKTAIKGFLKKEMEWVAPEQMPVRS</sequence>
<protein>
    <submittedName>
        <fullName evidence="1">Uncharacterized protein</fullName>
    </submittedName>
</protein>
<proteinExistence type="predicted"/>
<evidence type="ECO:0000313" key="2">
    <source>
        <dbReference type="Proteomes" id="UP001175000"/>
    </source>
</evidence>
<evidence type="ECO:0000313" key="1">
    <source>
        <dbReference type="EMBL" id="KAK0633977.1"/>
    </source>
</evidence>
<keyword evidence="2" id="KW-1185">Reference proteome</keyword>
<dbReference type="Gene3D" id="3.40.50.2300">
    <property type="match status" value="1"/>
</dbReference>
<accession>A0AA39XH94</accession>
<gene>
    <name evidence="1" type="ORF">B0T14DRAFT_415668</name>
</gene>
<dbReference type="Proteomes" id="UP001175000">
    <property type="component" value="Unassembled WGS sequence"/>
</dbReference>
<dbReference type="AlphaFoldDB" id="A0AA39XH94"/>
<organism evidence="1 2">
    <name type="scientific">Immersiella caudata</name>
    <dbReference type="NCBI Taxonomy" id="314043"/>
    <lineage>
        <taxon>Eukaryota</taxon>
        <taxon>Fungi</taxon>
        <taxon>Dikarya</taxon>
        <taxon>Ascomycota</taxon>
        <taxon>Pezizomycotina</taxon>
        <taxon>Sordariomycetes</taxon>
        <taxon>Sordariomycetidae</taxon>
        <taxon>Sordariales</taxon>
        <taxon>Lasiosphaeriaceae</taxon>
        <taxon>Immersiella</taxon>
    </lineage>
</organism>
<comment type="caution">
    <text evidence="1">The sequence shown here is derived from an EMBL/GenBank/DDBJ whole genome shotgun (WGS) entry which is preliminary data.</text>
</comment>
<reference evidence="1" key="1">
    <citation type="submission" date="2023-06" db="EMBL/GenBank/DDBJ databases">
        <title>Genome-scale phylogeny and comparative genomics of the fungal order Sordariales.</title>
        <authorList>
            <consortium name="Lawrence Berkeley National Laboratory"/>
            <person name="Hensen N."/>
            <person name="Bonometti L."/>
            <person name="Westerberg I."/>
            <person name="Brannstrom I.O."/>
            <person name="Guillou S."/>
            <person name="Cros-Aarteil S."/>
            <person name="Calhoun S."/>
            <person name="Haridas S."/>
            <person name="Kuo A."/>
            <person name="Mondo S."/>
            <person name="Pangilinan J."/>
            <person name="Riley R."/>
            <person name="Labutti K."/>
            <person name="Andreopoulos B."/>
            <person name="Lipzen A."/>
            <person name="Chen C."/>
            <person name="Yanf M."/>
            <person name="Daum C."/>
            <person name="Ng V."/>
            <person name="Clum A."/>
            <person name="Steindorff A."/>
            <person name="Ohm R."/>
            <person name="Martin F."/>
            <person name="Silar P."/>
            <person name="Natvig D."/>
            <person name="Lalanne C."/>
            <person name="Gautier V."/>
            <person name="Ament-Velasquez S.L."/>
            <person name="Kruys A."/>
            <person name="Hutchinson M.I."/>
            <person name="Powell A.J."/>
            <person name="Barry K."/>
            <person name="Miller A.N."/>
            <person name="Grigoriev I.V."/>
            <person name="Debuchy R."/>
            <person name="Gladieux P."/>
            <person name="Thoren M.H."/>
            <person name="Johannesson H."/>
        </authorList>
    </citation>
    <scope>NUCLEOTIDE SEQUENCE</scope>
    <source>
        <strain evidence="1">CBS 606.72</strain>
    </source>
</reference>
<dbReference type="EMBL" id="JAULSU010000001">
    <property type="protein sequence ID" value="KAK0633977.1"/>
    <property type="molecule type" value="Genomic_DNA"/>
</dbReference>
<name>A0AA39XH94_9PEZI</name>